<dbReference type="SFLD" id="SFLDG01129">
    <property type="entry name" value="C1.5:_HAD__Beta-PGM__Phosphata"/>
    <property type="match status" value="1"/>
</dbReference>
<reference evidence="6 7" key="1">
    <citation type="submission" date="2023-07" db="EMBL/GenBank/DDBJ databases">
        <title>Bacillus lucianemedeirus sp. nov, a new species isolated from an immunobiological production facility.</title>
        <authorList>
            <person name="Costa L.V."/>
            <person name="Miranda R.V.S.L."/>
            <person name="Brandao M.L.L."/>
            <person name="Reis C.M.F."/>
            <person name="Frazao A.M."/>
            <person name="Cruz F.V."/>
            <person name="Baio P.V.P."/>
            <person name="Veras J.F.C."/>
            <person name="Ramos J.N."/>
            <person name="Vieira V."/>
        </authorList>
    </citation>
    <scope>NUCLEOTIDE SEQUENCE [LARGE SCALE GENOMIC DNA]</scope>
    <source>
        <strain evidence="6 7">B190/17</strain>
    </source>
</reference>
<dbReference type="EC" id="3.11.1.1" evidence="4"/>
<comment type="catalytic activity">
    <reaction evidence="4">
        <text>phosphonoacetaldehyde + H2O = acetaldehyde + phosphate + H(+)</text>
        <dbReference type="Rhea" id="RHEA:18905"/>
        <dbReference type="ChEBI" id="CHEBI:15343"/>
        <dbReference type="ChEBI" id="CHEBI:15377"/>
        <dbReference type="ChEBI" id="CHEBI:15378"/>
        <dbReference type="ChEBI" id="CHEBI:43474"/>
        <dbReference type="ChEBI" id="CHEBI:58383"/>
        <dbReference type="EC" id="3.11.1.1"/>
    </reaction>
</comment>
<dbReference type="EMBL" id="JAUIYO010000001">
    <property type="protein sequence ID" value="MFK2824660.1"/>
    <property type="molecule type" value="Genomic_DNA"/>
</dbReference>
<dbReference type="InterPro" id="IPR006323">
    <property type="entry name" value="Phosphonoacetald_hydro"/>
</dbReference>
<evidence type="ECO:0000256" key="1">
    <source>
        <dbReference type="ARBA" id="ARBA00022801"/>
    </source>
</evidence>
<evidence type="ECO:0000313" key="7">
    <source>
        <dbReference type="Proteomes" id="UP001619911"/>
    </source>
</evidence>
<keyword evidence="2 4" id="KW-0460">Magnesium</keyword>
<dbReference type="Pfam" id="PF00702">
    <property type="entry name" value="Hydrolase"/>
    <property type="match status" value="1"/>
</dbReference>
<comment type="cofactor">
    <cofactor evidence="4">
        <name>Mg(2+)</name>
        <dbReference type="ChEBI" id="CHEBI:18420"/>
    </cofactor>
    <text evidence="4">Binds 1 Mg(2+) ion per subunit.</text>
</comment>
<dbReference type="NCBIfam" id="TIGR01422">
    <property type="entry name" value="phosphonatase"/>
    <property type="match status" value="1"/>
</dbReference>
<feature type="active site" description="Nucleophile" evidence="4">
    <location>
        <position position="9"/>
    </location>
</feature>
<dbReference type="NCBIfam" id="TIGR01549">
    <property type="entry name" value="HAD-SF-IA-v1"/>
    <property type="match status" value="1"/>
</dbReference>
<dbReference type="SFLD" id="SFLDS00003">
    <property type="entry name" value="Haloacid_Dehalogenase"/>
    <property type="match status" value="1"/>
</dbReference>
<dbReference type="InterPro" id="IPR050155">
    <property type="entry name" value="HAD-like_hydrolase_sf"/>
</dbReference>
<dbReference type="NCBIfam" id="TIGR01509">
    <property type="entry name" value="HAD-SF-IA-v3"/>
    <property type="match status" value="1"/>
</dbReference>
<gene>
    <name evidence="4" type="primary">phnX</name>
    <name evidence="6" type="ORF">QYG89_02965</name>
</gene>
<evidence type="ECO:0000313" key="6">
    <source>
        <dbReference type="EMBL" id="MFK2824660.1"/>
    </source>
</evidence>
<dbReference type="InterPro" id="IPR036412">
    <property type="entry name" value="HAD-like_sf"/>
</dbReference>
<name>A0ABW8I634_9BACI</name>
<evidence type="ECO:0000256" key="2">
    <source>
        <dbReference type="ARBA" id="ARBA00022842"/>
    </source>
</evidence>
<dbReference type="PANTHER" id="PTHR43434:SF19">
    <property type="entry name" value="PHOSPHONOACETALDEHYDE HYDROLASE"/>
    <property type="match status" value="1"/>
</dbReference>
<evidence type="ECO:0000256" key="3">
    <source>
        <dbReference type="ARBA" id="ARBA00023270"/>
    </source>
</evidence>
<feature type="binding site" evidence="4">
    <location>
        <position position="9"/>
    </location>
    <ligand>
        <name>Mg(2+)</name>
        <dbReference type="ChEBI" id="CHEBI:18420"/>
    </ligand>
</feature>
<dbReference type="PANTHER" id="PTHR43434">
    <property type="entry name" value="PHOSPHOGLYCOLATE PHOSPHATASE"/>
    <property type="match status" value="1"/>
</dbReference>
<keyword evidence="1 4" id="KW-0378">Hydrolase</keyword>
<keyword evidence="3 4" id="KW-0704">Schiff base</keyword>
<dbReference type="Gene3D" id="3.40.50.1000">
    <property type="entry name" value="HAD superfamily/HAD-like"/>
    <property type="match status" value="1"/>
</dbReference>
<keyword evidence="7" id="KW-1185">Reference proteome</keyword>
<keyword evidence="5" id="KW-0175">Coiled coil</keyword>
<dbReference type="InterPro" id="IPR023198">
    <property type="entry name" value="PGP-like_dom2"/>
</dbReference>
<dbReference type="HAMAP" id="MF_01375">
    <property type="entry name" value="PhnX"/>
    <property type="match status" value="1"/>
</dbReference>
<comment type="similarity">
    <text evidence="4">Belongs to the HAD-like hydrolase superfamily. PhnX family.</text>
</comment>
<dbReference type="Proteomes" id="UP001619911">
    <property type="component" value="Unassembled WGS sequence"/>
</dbReference>
<feature type="binding site" evidence="4">
    <location>
        <position position="11"/>
    </location>
    <ligand>
        <name>Mg(2+)</name>
        <dbReference type="ChEBI" id="CHEBI:18420"/>
    </ligand>
</feature>
<evidence type="ECO:0000256" key="4">
    <source>
        <dbReference type="HAMAP-Rule" id="MF_01375"/>
    </source>
</evidence>
<dbReference type="InterPro" id="IPR006439">
    <property type="entry name" value="HAD-SF_hydro_IA"/>
</dbReference>
<feature type="active site" description="Schiff-base intermediate with substrate" evidence="4">
    <location>
        <position position="50"/>
    </location>
</feature>
<proteinExistence type="inferred from homology"/>
<feature type="coiled-coil region" evidence="5">
    <location>
        <begin position="213"/>
        <end position="259"/>
    </location>
</feature>
<dbReference type="Gene3D" id="1.10.150.240">
    <property type="entry name" value="Putative phosphatase, domain 2"/>
    <property type="match status" value="1"/>
</dbReference>
<dbReference type="GO" id="GO:0050194">
    <property type="term" value="F:phosphonoacetaldehyde hydrolase activity"/>
    <property type="evidence" value="ECO:0007669"/>
    <property type="project" value="UniProtKB-EC"/>
</dbReference>
<sequence length="265" mass="29805">MKIKGVIFDWAGTTVDYGCFAPVQVFVEIFREKGVEITVEEARTPMGLGKLEHIRVLTEMPRIKELWKTVHGGDPEEKDVQEMYERFEEELFAILPNYATPVPGCLELMEALRQRGIKIGSTTGYTAEMMEVVTEQAEKQGYAPDCLITSDEVPAGRPYPWMIYLNAMKLGVYPMNAMIKVGDTIADIKEGKNAGMRTVGIILGSSELGLTENEVKSMENSELEKKIQEVRERFIEAGADYTILQLADLEKVIDEIEQEQLITVS</sequence>
<comment type="caution">
    <text evidence="6">The sequence shown here is derived from an EMBL/GenBank/DDBJ whole genome shotgun (WGS) entry which is preliminary data.</text>
</comment>
<dbReference type="RefSeq" id="WP_404314634.1">
    <property type="nucleotide sequence ID" value="NZ_JAUIYO010000001.1"/>
</dbReference>
<comment type="subunit">
    <text evidence="4">Homodimer.</text>
</comment>
<organism evidence="6 7">
    <name type="scientific">Bacillus lumedeiriae</name>
    <dbReference type="NCBI Taxonomy" id="3058829"/>
    <lineage>
        <taxon>Bacteria</taxon>
        <taxon>Bacillati</taxon>
        <taxon>Bacillota</taxon>
        <taxon>Bacilli</taxon>
        <taxon>Bacillales</taxon>
        <taxon>Bacillaceae</taxon>
        <taxon>Bacillus</taxon>
    </lineage>
</organism>
<dbReference type="SFLD" id="SFLDG01135">
    <property type="entry name" value="C1.5.6:_HAD__Beta-PGM__Phospha"/>
    <property type="match status" value="1"/>
</dbReference>
<dbReference type="CDD" id="cd02586">
    <property type="entry name" value="HAD_PHN"/>
    <property type="match status" value="1"/>
</dbReference>
<comment type="function">
    <text evidence="4">Involved in phosphonate degradation.</text>
</comment>
<feature type="binding site" evidence="4">
    <location>
        <position position="183"/>
    </location>
    <ligand>
        <name>Mg(2+)</name>
        <dbReference type="ChEBI" id="CHEBI:18420"/>
    </ligand>
</feature>
<dbReference type="InterPro" id="IPR023214">
    <property type="entry name" value="HAD_sf"/>
</dbReference>
<dbReference type="SUPFAM" id="SSF56784">
    <property type="entry name" value="HAD-like"/>
    <property type="match status" value="1"/>
</dbReference>
<evidence type="ECO:0000256" key="5">
    <source>
        <dbReference type="SAM" id="Coils"/>
    </source>
</evidence>
<accession>A0ABW8I634</accession>
<keyword evidence="4" id="KW-0479">Metal-binding</keyword>
<protein>
    <recommendedName>
        <fullName evidence="4">Phosphonoacetaldehyde hydrolase</fullName>
        <shortName evidence="4">Phosphonatase</shortName>
        <ecNumber evidence="4">3.11.1.1</ecNumber>
    </recommendedName>
    <alternativeName>
        <fullName evidence="4">Phosphonoacetaldehyde phosphonohydrolase</fullName>
    </alternativeName>
</protein>